<gene>
    <name evidence="5" type="ORF">AArcMg_0743</name>
</gene>
<dbReference type="GeneID" id="37641232"/>
<dbReference type="InterPro" id="IPR006311">
    <property type="entry name" value="TAT_signal"/>
</dbReference>
<dbReference type="Pfam" id="PF00496">
    <property type="entry name" value="SBP_bac_5"/>
    <property type="match status" value="1"/>
</dbReference>
<name>A0A346PMM0_9EURY</name>
<sequence length="593" mass="67188">MTSENVTDGINRRTVLKSTIAGGAALLAGCSDDAPAAGDDTGDGNHWIGAQGSEAPNYNVFRITDTTSGDRVTRVMDPAYAFDENDEFVPRLVRDYEVNDDFTEWTFTLTEYGEWSEPYGEMTADDWVYSITEIIQGEDNWAAVSMADDWRMPVDAVPDGFEAADEDGEQAWFNVEQTGDYEFTVEMPEPFPGFLEEPILWGFQEVVPRELAEPYVEDRDGEGLNEDDEIQELSYTGNLGAFTVEVLETEARMYAPRSDDYYLRNYEGHEDSPHIDEWTYEVMGEESTRLSAIQAGEITAAGIPARRAEEFDGMDDVQVISTPTVYCQSMFYNMRDDGWEALDIPEVRQAITMAVDRQSIVDDIQYGYGTVAHTLSPEYSDFYDDSEVAEWEYDPDGARDRFENNLPDGYGYDDGRLVDADGEEVVLNYVFSDSADDTELVARFIQDELDENLGLEVELDPVPWNTMLDDYLYAEPGDSREWDFMAGIGRNSYPRAPEATEGFWRPGESVNGYGYDDPEGVADMLSEAATTPDQDERQRTLAEAFGILSEEQPWMFLYFPEDLNGYRHHVDPTEEPSIAWGYDVHRWEIEAEQ</sequence>
<proteinExistence type="inferred from homology"/>
<dbReference type="GO" id="GO:0015833">
    <property type="term" value="P:peptide transport"/>
    <property type="evidence" value="ECO:0007669"/>
    <property type="project" value="TreeGrafter"/>
</dbReference>
<dbReference type="Gene3D" id="3.40.190.10">
    <property type="entry name" value="Periplasmic binding protein-like II"/>
    <property type="match status" value="1"/>
</dbReference>
<dbReference type="PROSITE" id="PS51318">
    <property type="entry name" value="TAT"/>
    <property type="match status" value="1"/>
</dbReference>
<dbReference type="InterPro" id="IPR000914">
    <property type="entry name" value="SBP_5_dom"/>
</dbReference>
<dbReference type="AlphaFoldDB" id="A0A346PMM0"/>
<organism evidence="5 6">
    <name type="scientific">Natrarchaeobaculum sulfurireducens</name>
    <dbReference type="NCBI Taxonomy" id="2044521"/>
    <lineage>
        <taxon>Archaea</taxon>
        <taxon>Methanobacteriati</taxon>
        <taxon>Methanobacteriota</taxon>
        <taxon>Stenosarchaea group</taxon>
        <taxon>Halobacteria</taxon>
        <taxon>Halobacteriales</taxon>
        <taxon>Natrialbaceae</taxon>
        <taxon>Natrarchaeobaculum</taxon>
    </lineage>
</organism>
<evidence type="ECO:0000256" key="3">
    <source>
        <dbReference type="ARBA" id="ARBA00022729"/>
    </source>
</evidence>
<evidence type="ECO:0000256" key="2">
    <source>
        <dbReference type="ARBA" id="ARBA00022448"/>
    </source>
</evidence>
<keyword evidence="6" id="KW-1185">Reference proteome</keyword>
<dbReference type="InterPro" id="IPR030678">
    <property type="entry name" value="Peptide/Ni-bd"/>
</dbReference>
<dbReference type="Gene3D" id="3.90.76.10">
    <property type="entry name" value="Dipeptide-binding Protein, Domain 1"/>
    <property type="match status" value="1"/>
</dbReference>
<protein>
    <submittedName>
        <fullName evidence="5">Oligopeptide ABC transporter, periplasmic oligopeptide-binding protein OppA</fullName>
    </submittedName>
</protein>
<dbReference type="RefSeq" id="WP_117367541.1">
    <property type="nucleotide sequence ID" value="NZ_CP024047.1"/>
</dbReference>
<keyword evidence="3" id="KW-0732">Signal</keyword>
<evidence type="ECO:0000256" key="1">
    <source>
        <dbReference type="ARBA" id="ARBA00005695"/>
    </source>
</evidence>
<dbReference type="PANTHER" id="PTHR30290">
    <property type="entry name" value="PERIPLASMIC BINDING COMPONENT OF ABC TRANSPORTER"/>
    <property type="match status" value="1"/>
</dbReference>
<feature type="domain" description="Solute-binding protein family 5" evidence="4">
    <location>
        <begin position="87"/>
        <end position="508"/>
    </location>
</feature>
<dbReference type="CDD" id="cd00995">
    <property type="entry name" value="PBP2_NikA_DppA_OppA_like"/>
    <property type="match status" value="1"/>
</dbReference>
<dbReference type="Proteomes" id="UP000258613">
    <property type="component" value="Chromosome"/>
</dbReference>
<evidence type="ECO:0000259" key="4">
    <source>
        <dbReference type="Pfam" id="PF00496"/>
    </source>
</evidence>
<dbReference type="PIRSF" id="PIRSF002741">
    <property type="entry name" value="MppA"/>
    <property type="match status" value="1"/>
</dbReference>
<comment type="similarity">
    <text evidence="1">Belongs to the bacterial solute-binding protein 5 family.</text>
</comment>
<evidence type="ECO:0000313" key="6">
    <source>
        <dbReference type="Proteomes" id="UP000258613"/>
    </source>
</evidence>
<dbReference type="EMBL" id="CP027033">
    <property type="protein sequence ID" value="AXR80765.1"/>
    <property type="molecule type" value="Genomic_DNA"/>
</dbReference>
<dbReference type="PANTHER" id="PTHR30290:SF9">
    <property type="entry name" value="OLIGOPEPTIDE-BINDING PROTEIN APPA"/>
    <property type="match status" value="1"/>
</dbReference>
<dbReference type="InterPro" id="IPR039424">
    <property type="entry name" value="SBP_5"/>
</dbReference>
<dbReference type="OrthoDB" id="194307at2157"/>
<dbReference type="Gene3D" id="3.10.105.10">
    <property type="entry name" value="Dipeptide-binding Protein, Domain 3"/>
    <property type="match status" value="1"/>
</dbReference>
<dbReference type="SUPFAM" id="SSF53850">
    <property type="entry name" value="Periplasmic binding protein-like II"/>
    <property type="match status" value="1"/>
</dbReference>
<dbReference type="KEGG" id="nag:AArcMg_0743"/>
<evidence type="ECO:0000313" key="5">
    <source>
        <dbReference type="EMBL" id="AXR80765.1"/>
    </source>
</evidence>
<dbReference type="GO" id="GO:0043190">
    <property type="term" value="C:ATP-binding cassette (ABC) transporter complex"/>
    <property type="evidence" value="ECO:0007669"/>
    <property type="project" value="InterPro"/>
</dbReference>
<reference evidence="6" key="1">
    <citation type="submission" date="2018-02" db="EMBL/GenBank/DDBJ databases">
        <title>Phenotypic and genomic properties of facultatively anaerobic sulfur-reducing natronoarchaea from hypersaline soda lakes.</title>
        <authorList>
            <person name="Sorokin D.Y."/>
            <person name="Kublanov I.V."/>
            <person name="Roman P."/>
            <person name="Sinninghe Damste J.S."/>
            <person name="Golyshin P.N."/>
            <person name="Rojo D."/>
            <person name="Ciordia S."/>
            <person name="Mena M.D.C."/>
            <person name="Ferrer M."/>
            <person name="Messina E."/>
            <person name="Smedile F."/>
            <person name="La Spada G."/>
            <person name="La Cono V."/>
            <person name="Yakimov M.M."/>
        </authorList>
    </citation>
    <scope>NUCLEOTIDE SEQUENCE [LARGE SCALE GENOMIC DNA]</scope>
    <source>
        <strain evidence="6">AArc-Mg</strain>
    </source>
</reference>
<dbReference type="GO" id="GO:0042597">
    <property type="term" value="C:periplasmic space"/>
    <property type="evidence" value="ECO:0007669"/>
    <property type="project" value="UniProtKB-ARBA"/>
</dbReference>
<keyword evidence="2" id="KW-0813">Transport</keyword>
<dbReference type="GO" id="GO:1904680">
    <property type="term" value="F:peptide transmembrane transporter activity"/>
    <property type="evidence" value="ECO:0007669"/>
    <property type="project" value="TreeGrafter"/>
</dbReference>
<accession>A0A346PMM0</accession>